<dbReference type="PIRSF" id="PIRSF030820">
    <property type="entry name" value="UCP030820"/>
    <property type="match status" value="1"/>
</dbReference>
<dbReference type="EMBL" id="BSPD01000067">
    <property type="protein sequence ID" value="GLS27214.1"/>
    <property type="molecule type" value="Genomic_DNA"/>
</dbReference>
<dbReference type="InterPro" id="IPR008318">
    <property type="entry name" value="UCP030820"/>
</dbReference>
<keyword evidence="2" id="KW-1185">Reference proteome</keyword>
<organism evidence="1 2">
    <name type="scientific">Marinibactrum halimedae</name>
    <dbReference type="NCBI Taxonomy" id="1444977"/>
    <lineage>
        <taxon>Bacteria</taxon>
        <taxon>Pseudomonadati</taxon>
        <taxon>Pseudomonadota</taxon>
        <taxon>Gammaproteobacteria</taxon>
        <taxon>Cellvibrionales</taxon>
        <taxon>Cellvibrionaceae</taxon>
        <taxon>Marinibactrum</taxon>
    </lineage>
</organism>
<dbReference type="Pfam" id="PF06073">
    <property type="entry name" value="DUF934"/>
    <property type="match status" value="1"/>
</dbReference>
<sequence>MPKLIKDGAIADNTWQFIDTAEDANTPLPTAPLPTGNIIVPLAVWQAQKETLKGRRNEIGVWLNSTELADTLGSDAAELPLIALRFPVFMDGRGFSTARLLRERYGFTGELRACGYFIRDQLFYLKRCGFNAFDFGEQYDENELEKAMQSLNDFSDGYQTSVDQPVPLFRRRA</sequence>
<dbReference type="Proteomes" id="UP001156870">
    <property type="component" value="Unassembled WGS sequence"/>
</dbReference>
<evidence type="ECO:0000313" key="1">
    <source>
        <dbReference type="EMBL" id="GLS27214.1"/>
    </source>
</evidence>
<proteinExistence type="predicted"/>
<dbReference type="AlphaFoldDB" id="A0AA37WMH1"/>
<reference evidence="1 2" key="1">
    <citation type="journal article" date="2014" name="Int. J. Syst. Evol. Microbiol.">
        <title>Complete genome sequence of Corynebacterium casei LMG S-19264T (=DSM 44701T), isolated from a smear-ripened cheese.</title>
        <authorList>
            <consortium name="US DOE Joint Genome Institute (JGI-PGF)"/>
            <person name="Walter F."/>
            <person name="Albersmeier A."/>
            <person name="Kalinowski J."/>
            <person name="Ruckert C."/>
        </authorList>
    </citation>
    <scope>NUCLEOTIDE SEQUENCE [LARGE SCALE GENOMIC DNA]</scope>
    <source>
        <strain evidence="1 2">NBRC 110095</strain>
    </source>
</reference>
<gene>
    <name evidence="1" type="ORF">GCM10007877_29330</name>
</gene>
<evidence type="ECO:0008006" key="3">
    <source>
        <dbReference type="Google" id="ProtNLM"/>
    </source>
</evidence>
<accession>A0AA37WMH1</accession>
<name>A0AA37WMH1_9GAMM</name>
<dbReference type="RefSeq" id="WP_232595168.1">
    <property type="nucleotide sequence ID" value="NZ_BSPD01000067.1"/>
</dbReference>
<comment type="caution">
    <text evidence="1">The sequence shown here is derived from an EMBL/GenBank/DDBJ whole genome shotgun (WGS) entry which is preliminary data.</text>
</comment>
<protein>
    <recommendedName>
        <fullName evidence="3">DUF934 domain-containing protein</fullName>
    </recommendedName>
</protein>
<evidence type="ECO:0000313" key="2">
    <source>
        <dbReference type="Proteomes" id="UP001156870"/>
    </source>
</evidence>